<dbReference type="InterPro" id="IPR055416">
    <property type="entry name" value="RBD_LARS1"/>
</dbReference>
<dbReference type="NCBIfam" id="TIGR00395">
    <property type="entry name" value="leuS_arch"/>
    <property type="match status" value="1"/>
</dbReference>
<keyword evidence="7 14" id="KW-0030">Aminoacyl-tRNA synthetase</keyword>
<dbReference type="InterPro" id="IPR013155">
    <property type="entry name" value="M/V/L/I-tRNA-synth_anticd-bd"/>
</dbReference>
<dbReference type="Gene3D" id="3.90.740.10">
    <property type="entry name" value="Valyl/Leucyl/Isoleucyl-tRNA synthetase, editing domain"/>
    <property type="match status" value="1"/>
</dbReference>
<evidence type="ECO:0000313" key="14">
    <source>
        <dbReference type="EMBL" id="KAL1860343.1"/>
    </source>
</evidence>
<organism evidence="14 15">
    <name type="scientific">Diaporthe australafricana</name>
    <dbReference type="NCBI Taxonomy" id="127596"/>
    <lineage>
        <taxon>Eukaryota</taxon>
        <taxon>Fungi</taxon>
        <taxon>Dikarya</taxon>
        <taxon>Ascomycota</taxon>
        <taxon>Pezizomycotina</taxon>
        <taxon>Sordariomycetes</taxon>
        <taxon>Sordariomycetidae</taxon>
        <taxon>Diaporthales</taxon>
        <taxon>Diaporthaceae</taxon>
        <taxon>Diaporthe</taxon>
    </lineage>
</organism>
<feature type="domain" description="Leucine--tRNA ligase RagD-binding" evidence="13">
    <location>
        <begin position="979"/>
        <end position="1035"/>
    </location>
</feature>
<dbReference type="InterPro" id="IPR002300">
    <property type="entry name" value="aa-tRNA-synth_Ia"/>
</dbReference>
<dbReference type="EC" id="6.1.1.4" evidence="2"/>
<evidence type="ECO:0000256" key="10">
    <source>
        <dbReference type="SAM" id="MobiDB-lite"/>
    </source>
</evidence>
<dbReference type="Gene3D" id="3.40.50.620">
    <property type="entry name" value="HUPs"/>
    <property type="match status" value="1"/>
</dbReference>
<protein>
    <recommendedName>
        <fullName evidence="2">leucine--tRNA ligase</fullName>
        <ecNumber evidence="2">6.1.1.4</ecNumber>
    </recommendedName>
    <alternativeName>
        <fullName evidence="8">Leucyl-tRNA synthetase</fullName>
    </alternativeName>
</protein>
<name>A0ABR3WER2_9PEZI</name>
<keyword evidence="6" id="KW-0648">Protein biosynthesis</keyword>
<feature type="domain" description="Methionyl/Valyl/Leucyl/Isoleucyl-tRNA synthetase anticodon-binding" evidence="12">
    <location>
        <begin position="830"/>
        <end position="956"/>
    </location>
</feature>
<feature type="domain" description="Aminoacyl-tRNA synthetase class Ia" evidence="11">
    <location>
        <begin position="209"/>
        <end position="789"/>
    </location>
</feature>
<dbReference type="InterPro" id="IPR009008">
    <property type="entry name" value="Val/Leu/Ile-tRNA-synth_edit"/>
</dbReference>
<keyword evidence="4" id="KW-0547">Nucleotide-binding</keyword>
<sequence>MAAPNIVVPVSKTKELKGTEKRDALVAWEKQIQAKWEADGVFQPDAPTTDEVPLHSISPKELREKYPKFFGTIAYPYMNGVLHVGHAFSDSKIEFMAGWERMQGKRVLWPQGYHCTGLPIKASADKIAKEIKLFGQEFENYNEDIEIPMEKPDGKEKTVQAKNEDVTKFKATKGKANAKTVKAKYQFQIMESVGISRKEIHKFADANYWLEFFPPLCRRDLSALGCRIDWRRQFVTTDANPYYDAFVRWQMIRLKELGKIKFGKRYTIYSVKDGQPCMDHDRSEGEGVGPQEYTALKLKVLEWAPKAAEAIKGKLPEGSNVFFVPATLRPETMYGQTSCYVGPKLVYGVYQASENDYYIMTDRAARNMAFQGLLKEDGVAPASKADLKGSDCIGTLVHAPLSLHKDGVRILPMDTVLETKGTGVVTSVPSDSPDDYATVRELAKKADFYGIQKEWAELEIFPIISTPSYGDICAKTLVEKLKIASPKDTKPLADAKELAYKEGYYQGTLLVGKYKGEKVETAKPKVRGDLIEAGEAFAYAEPEGVVVSRSGDKCIVALMDQWYINYGEEQWRDQAIDWVQNNLNTYSAETRNAFIGVLNWLNQWACARTYGLGSKLPFDPTFLVESLSDSTIYMSYYTIVPWLHTDLFGKSQGKGNISPEQMVDEVWDYIFCRRELNDEVLEKSKIPKATLESMRRDFEYWYPLDVRVSGKDLIPNHLTFFLYNHIALFPPEYWPRGVRANGHLMLNGAKMSKSTGNFMTLDDTVKKYGADAARIALADAGDANTDANFEEDVADNGVLRLFNNREWIEEVSKDSELRTGALNSYQDVLFNNELNALVAEAKKEYTATNYKLALKAAWFDFTSARDFYREACIGAGIKMHKELIFRYFELQALVLAVIAPHFSEWIWMEILKKPQSIQLAQFPEVPAADPGLSAARDYVRHTSSSINSAESAQLKKKAKGKETAYDPKKPKQLTIFTTDKFPAWQEKYVDLLRENWDATSKAITNEKELNGKIGKMGEMKKAMPFVMQLKKRLQSGEEPSVVLERKLAFDELQTLLDMVSGLKRSTGFQKIAVIKIQEGTKKGNDLTDGGKEVDITSPIGDNAVPGVPSFLLENFEA</sequence>
<evidence type="ECO:0000313" key="15">
    <source>
        <dbReference type="Proteomes" id="UP001583177"/>
    </source>
</evidence>
<evidence type="ECO:0000256" key="9">
    <source>
        <dbReference type="ARBA" id="ARBA00047469"/>
    </source>
</evidence>
<dbReference type="SUPFAM" id="SSF52374">
    <property type="entry name" value="Nucleotidylyl transferase"/>
    <property type="match status" value="1"/>
</dbReference>
<comment type="catalytic activity">
    <reaction evidence="9">
        <text>tRNA(Leu) + L-leucine + ATP = L-leucyl-tRNA(Leu) + AMP + diphosphate</text>
        <dbReference type="Rhea" id="RHEA:11688"/>
        <dbReference type="Rhea" id="RHEA-COMP:9613"/>
        <dbReference type="Rhea" id="RHEA-COMP:9622"/>
        <dbReference type="ChEBI" id="CHEBI:30616"/>
        <dbReference type="ChEBI" id="CHEBI:33019"/>
        <dbReference type="ChEBI" id="CHEBI:57427"/>
        <dbReference type="ChEBI" id="CHEBI:78442"/>
        <dbReference type="ChEBI" id="CHEBI:78494"/>
        <dbReference type="ChEBI" id="CHEBI:456215"/>
        <dbReference type="EC" id="6.1.1.4"/>
    </reaction>
</comment>
<evidence type="ECO:0000256" key="2">
    <source>
        <dbReference type="ARBA" id="ARBA00013164"/>
    </source>
</evidence>
<evidence type="ECO:0000256" key="7">
    <source>
        <dbReference type="ARBA" id="ARBA00023146"/>
    </source>
</evidence>
<dbReference type="GO" id="GO:0004823">
    <property type="term" value="F:leucine-tRNA ligase activity"/>
    <property type="evidence" value="ECO:0007669"/>
    <property type="project" value="UniProtKB-EC"/>
</dbReference>
<dbReference type="PANTHER" id="PTHR45794">
    <property type="entry name" value="LEUCYL-TRNA SYNTHETASE"/>
    <property type="match status" value="1"/>
</dbReference>
<dbReference type="Proteomes" id="UP001583177">
    <property type="component" value="Unassembled WGS sequence"/>
</dbReference>
<dbReference type="SUPFAM" id="SSF47323">
    <property type="entry name" value="Anticodon-binding domain of a subclass of class I aminoacyl-tRNA synthetases"/>
    <property type="match status" value="1"/>
</dbReference>
<feature type="domain" description="Aminoacyl-tRNA synthetase class Ia" evidence="11">
    <location>
        <begin position="61"/>
        <end position="130"/>
    </location>
</feature>
<gene>
    <name evidence="14" type="primary">CDC60</name>
    <name evidence="14" type="ORF">Daus18300_009256</name>
</gene>
<comment type="similarity">
    <text evidence="1">Belongs to the class-I aminoacyl-tRNA synthetase family.</text>
</comment>
<evidence type="ECO:0000256" key="8">
    <source>
        <dbReference type="ARBA" id="ARBA00030520"/>
    </source>
</evidence>
<dbReference type="InterPro" id="IPR004493">
    <property type="entry name" value="Leu-tRNA-synth_Ia_arc/euk"/>
</dbReference>
<evidence type="ECO:0000256" key="6">
    <source>
        <dbReference type="ARBA" id="ARBA00022917"/>
    </source>
</evidence>
<keyword evidence="3 14" id="KW-0436">Ligase</keyword>
<dbReference type="Pfam" id="PF24810">
    <property type="entry name" value="RBD_LARS1"/>
    <property type="match status" value="1"/>
</dbReference>
<dbReference type="SUPFAM" id="SSF50677">
    <property type="entry name" value="ValRS/IleRS/LeuRS editing domain"/>
    <property type="match status" value="1"/>
</dbReference>
<comment type="caution">
    <text evidence="14">The sequence shown here is derived from an EMBL/GenBank/DDBJ whole genome shotgun (WGS) entry which is preliminary data.</text>
</comment>
<evidence type="ECO:0000256" key="4">
    <source>
        <dbReference type="ARBA" id="ARBA00022741"/>
    </source>
</evidence>
<dbReference type="InterPro" id="IPR014729">
    <property type="entry name" value="Rossmann-like_a/b/a_fold"/>
</dbReference>
<feature type="region of interest" description="Disordered" evidence="10">
    <location>
        <begin position="944"/>
        <end position="963"/>
    </location>
</feature>
<evidence type="ECO:0000259" key="11">
    <source>
        <dbReference type="Pfam" id="PF00133"/>
    </source>
</evidence>
<evidence type="ECO:0000259" key="12">
    <source>
        <dbReference type="Pfam" id="PF08264"/>
    </source>
</evidence>
<dbReference type="Pfam" id="PF00133">
    <property type="entry name" value="tRNA-synt_1"/>
    <property type="match status" value="2"/>
</dbReference>
<dbReference type="EMBL" id="JAWRVE010000093">
    <property type="protein sequence ID" value="KAL1860343.1"/>
    <property type="molecule type" value="Genomic_DNA"/>
</dbReference>
<evidence type="ECO:0000259" key="13">
    <source>
        <dbReference type="Pfam" id="PF24810"/>
    </source>
</evidence>
<dbReference type="PANTHER" id="PTHR45794:SF1">
    <property type="entry name" value="LEUCINE--TRNA LIGASE, CYTOPLASMIC"/>
    <property type="match status" value="1"/>
</dbReference>
<accession>A0ABR3WER2</accession>
<keyword evidence="5" id="KW-0067">ATP-binding</keyword>
<dbReference type="InterPro" id="IPR009080">
    <property type="entry name" value="tRNAsynth_Ia_anticodon-bd"/>
</dbReference>
<evidence type="ECO:0000256" key="1">
    <source>
        <dbReference type="ARBA" id="ARBA00005594"/>
    </source>
</evidence>
<dbReference type="Pfam" id="PF08264">
    <property type="entry name" value="Anticodon_1"/>
    <property type="match status" value="1"/>
</dbReference>
<keyword evidence="15" id="KW-1185">Reference proteome</keyword>
<evidence type="ECO:0000256" key="3">
    <source>
        <dbReference type="ARBA" id="ARBA00022598"/>
    </source>
</evidence>
<evidence type="ECO:0000256" key="5">
    <source>
        <dbReference type="ARBA" id="ARBA00022840"/>
    </source>
</evidence>
<reference evidence="14 15" key="1">
    <citation type="journal article" date="2024" name="IMA Fungus">
        <title>IMA Genome - F19 : A genome assembly and annotation guide to empower mycologists, including annotated draft genome sequences of Ceratocystis pirilliformis, Diaporthe australafricana, Fusarium ophioides, Paecilomyces lecythidis, and Sporothrix stenoceras.</title>
        <authorList>
            <person name="Aylward J."/>
            <person name="Wilson A.M."/>
            <person name="Visagie C.M."/>
            <person name="Spraker J."/>
            <person name="Barnes I."/>
            <person name="Buitendag C."/>
            <person name="Ceriani C."/>
            <person name="Del Mar Angel L."/>
            <person name="du Plessis D."/>
            <person name="Fuchs T."/>
            <person name="Gasser K."/>
            <person name="Kramer D."/>
            <person name="Li W."/>
            <person name="Munsamy K."/>
            <person name="Piso A."/>
            <person name="Price J.L."/>
            <person name="Sonnekus B."/>
            <person name="Thomas C."/>
            <person name="van der Nest A."/>
            <person name="van Dijk A."/>
            <person name="van Heerden A."/>
            <person name="van Vuuren N."/>
            <person name="Yilmaz N."/>
            <person name="Duong T.A."/>
            <person name="van der Merwe N.A."/>
            <person name="Wingfield M.J."/>
            <person name="Wingfield B.D."/>
        </authorList>
    </citation>
    <scope>NUCLEOTIDE SEQUENCE [LARGE SCALE GENOMIC DNA]</scope>
    <source>
        <strain evidence="14 15">CMW 18300</strain>
    </source>
</reference>
<proteinExistence type="inferred from homology"/>